<sequence length="677" mass="74855">MLIRRKNGEKNVIEFRLEDYLIDSLKALGTILNLGHRVTCTVRKLHTIRRAAQPGQRDLVAFKQIQEPASAIQGSFPSYGLVEHHNDLSFRVQSYIKTKWINIYTEMIHARCVRVAARACHACSVRRTRVPTRTVRAVTCRPVSWGYAAPLAHTTQAPVTVSVVSDFQPALDWRGGLKSKYIALLAETDHSARSPTPISADALRTAHARSRDKLARWQQTVQQLKGHRDARVNVTEPSYGHHLSMVTHDKRAKELAKGALLNLFAAQELKSRQAISHQELELGLTEHTDGIFCPPPPQCPALPGPYRRAGGECTSPKVPSWGAVHTAYERLLPPSYSDGIWAMRASVAGPPLPSARAVSGALLPDSSRPHPTHNLMFVQFGQFIAHDVSAGVVFTTDENEPISCCAGDGADFLPEELRHWACAAVAAAPDDPFFSTFGHKCLNFVRTQLAPSHDCSLGYGRQMNGVTHYQDLSQIYGSSDEKMSSLRSSGGLLKTFTDYGRELPPLTTKKECQIQKDGAACFDSGDNHGNQIISLTVFHTIWTREHNRVARALARLNPEWDEDTVFYESRRILQAEFQHITYNEWLPKVIVYENCFKSRKLELIDAVHQVRATCLPLGVGLRDAAEARLSSLCCAVAGEAAGARHASVPTTTNSRKDSVPMNLKSSHTPLGDCALFT</sequence>
<evidence type="ECO:0000256" key="1">
    <source>
        <dbReference type="ARBA" id="ARBA00004613"/>
    </source>
</evidence>
<keyword evidence="7" id="KW-1185">Reference proteome</keyword>
<name>A0A4C1U5I7_EUMVA</name>
<keyword evidence="3 6" id="KW-0575">Peroxidase</keyword>
<comment type="subcellular location">
    <subcellularLocation>
        <location evidence="1">Secreted</location>
    </subcellularLocation>
</comment>
<dbReference type="GO" id="GO:0005576">
    <property type="term" value="C:extracellular region"/>
    <property type="evidence" value="ECO:0007669"/>
    <property type="project" value="UniProtKB-SubCell"/>
</dbReference>
<dbReference type="InterPro" id="IPR019791">
    <property type="entry name" value="Haem_peroxidase_animal"/>
</dbReference>
<accession>A0A4C1U5I7</accession>
<dbReference type="EMBL" id="BGZK01000130">
    <property type="protein sequence ID" value="GBP21615.1"/>
    <property type="molecule type" value="Genomic_DNA"/>
</dbReference>
<proteinExistence type="predicted"/>
<evidence type="ECO:0000256" key="4">
    <source>
        <dbReference type="ARBA" id="ARBA00023180"/>
    </source>
</evidence>
<dbReference type="SUPFAM" id="SSF48113">
    <property type="entry name" value="Heme-dependent peroxidases"/>
    <property type="match status" value="1"/>
</dbReference>
<dbReference type="Gene3D" id="1.10.640.10">
    <property type="entry name" value="Haem peroxidase domain superfamily, animal type"/>
    <property type="match status" value="1"/>
</dbReference>
<evidence type="ECO:0000256" key="5">
    <source>
        <dbReference type="SAM" id="MobiDB-lite"/>
    </source>
</evidence>
<dbReference type="STRING" id="151549.A0A4C1U5I7"/>
<dbReference type="Proteomes" id="UP000299102">
    <property type="component" value="Unassembled WGS sequence"/>
</dbReference>
<comment type="caution">
    <text evidence="6">The sequence shown here is derived from an EMBL/GenBank/DDBJ whole genome shotgun (WGS) entry which is preliminary data.</text>
</comment>
<reference evidence="6 7" key="1">
    <citation type="journal article" date="2019" name="Commun. Biol.">
        <title>The bagworm genome reveals a unique fibroin gene that provides high tensile strength.</title>
        <authorList>
            <person name="Kono N."/>
            <person name="Nakamura H."/>
            <person name="Ohtoshi R."/>
            <person name="Tomita M."/>
            <person name="Numata K."/>
            <person name="Arakawa K."/>
        </authorList>
    </citation>
    <scope>NUCLEOTIDE SEQUENCE [LARGE SCALE GENOMIC DNA]</scope>
</reference>
<keyword evidence="4" id="KW-0325">Glycoprotein</keyword>
<gene>
    <name evidence="6" type="primary">Pxt</name>
    <name evidence="6" type="ORF">EVAR_9800_1</name>
</gene>
<dbReference type="Pfam" id="PF03098">
    <property type="entry name" value="An_peroxidase"/>
    <property type="match status" value="1"/>
</dbReference>
<evidence type="ECO:0000256" key="2">
    <source>
        <dbReference type="ARBA" id="ARBA00022525"/>
    </source>
</evidence>
<dbReference type="PROSITE" id="PS50292">
    <property type="entry name" value="PEROXIDASE_3"/>
    <property type="match status" value="1"/>
</dbReference>
<dbReference type="GO" id="GO:0006979">
    <property type="term" value="P:response to oxidative stress"/>
    <property type="evidence" value="ECO:0007669"/>
    <property type="project" value="InterPro"/>
</dbReference>
<dbReference type="InterPro" id="IPR037120">
    <property type="entry name" value="Haem_peroxidase_sf_animal"/>
</dbReference>
<dbReference type="GO" id="GO:0020037">
    <property type="term" value="F:heme binding"/>
    <property type="evidence" value="ECO:0007669"/>
    <property type="project" value="InterPro"/>
</dbReference>
<keyword evidence="2" id="KW-0964">Secreted</keyword>
<feature type="region of interest" description="Disordered" evidence="5">
    <location>
        <begin position="645"/>
        <end position="664"/>
    </location>
</feature>
<dbReference type="OrthoDB" id="823504at2759"/>
<dbReference type="GO" id="GO:0004601">
    <property type="term" value="F:peroxidase activity"/>
    <property type="evidence" value="ECO:0007669"/>
    <property type="project" value="UniProtKB-KW"/>
</dbReference>
<keyword evidence="3 6" id="KW-0560">Oxidoreductase</keyword>
<dbReference type="PANTHER" id="PTHR11475">
    <property type="entry name" value="OXIDASE/PEROXIDASE"/>
    <property type="match status" value="1"/>
</dbReference>
<evidence type="ECO:0000313" key="7">
    <source>
        <dbReference type="Proteomes" id="UP000299102"/>
    </source>
</evidence>
<evidence type="ECO:0000256" key="3">
    <source>
        <dbReference type="ARBA" id="ARBA00022559"/>
    </source>
</evidence>
<dbReference type="PANTHER" id="PTHR11475:SF4">
    <property type="entry name" value="CHORION PEROXIDASE"/>
    <property type="match status" value="1"/>
</dbReference>
<dbReference type="AlphaFoldDB" id="A0A4C1U5I7"/>
<dbReference type="PRINTS" id="PR00457">
    <property type="entry name" value="ANPEROXIDASE"/>
</dbReference>
<evidence type="ECO:0000313" key="6">
    <source>
        <dbReference type="EMBL" id="GBP21615.1"/>
    </source>
</evidence>
<protein>
    <submittedName>
        <fullName evidence="6">Chorion peroxidase</fullName>
    </submittedName>
</protein>
<dbReference type="InterPro" id="IPR010255">
    <property type="entry name" value="Haem_peroxidase_sf"/>
</dbReference>
<organism evidence="6 7">
    <name type="scientific">Eumeta variegata</name>
    <name type="common">Bagworm moth</name>
    <name type="synonym">Eumeta japonica</name>
    <dbReference type="NCBI Taxonomy" id="151549"/>
    <lineage>
        <taxon>Eukaryota</taxon>
        <taxon>Metazoa</taxon>
        <taxon>Ecdysozoa</taxon>
        <taxon>Arthropoda</taxon>
        <taxon>Hexapoda</taxon>
        <taxon>Insecta</taxon>
        <taxon>Pterygota</taxon>
        <taxon>Neoptera</taxon>
        <taxon>Endopterygota</taxon>
        <taxon>Lepidoptera</taxon>
        <taxon>Glossata</taxon>
        <taxon>Ditrysia</taxon>
        <taxon>Tineoidea</taxon>
        <taxon>Psychidae</taxon>
        <taxon>Oiketicinae</taxon>
        <taxon>Eumeta</taxon>
    </lineage>
</organism>